<dbReference type="Proteomes" id="UP001222932">
    <property type="component" value="Unassembled WGS sequence"/>
</dbReference>
<evidence type="ECO:0000256" key="1">
    <source>
        <dbReference type="ARBA" id="ARBA00022741"/>
    </source>
</evidence>
<dbReference type="AlphaFoldDB" id="A0AAD3TVC0"/>
<feature type="compositionally biased region" description="Polar residues" evidence="5">
    <location>
        <begin position="353"/>
        <end position="363"/>
    </location>
</feature>
<organism evidence="7 8">
    <name type="scientific">Cutaneotrichosporon spelunceum</name>
    <dbReference type="NCBI Taxonomy" id="1672016"/>
    <lineage>
        <taxon>Eukaryota</taxon>
        <taxon>Fungi</taxon>
        <taxon>Dikarya</taxon>
        <taxon>Basidiomycota</taxon>
        <taxon>Agaricomycotina</taxon>
        <taxon>Tremellomycetes</taxon>
        <taxon>Trichosporonales</taxon>
        <taxon>Trichosporonaceae</taxon>
        <taxon>Cutaneotrichosporon</taxon>
    </lineage>
</organism>
<dbReference type="SUPFAM" id="SSF56112">
    <property type="entry name" value="Protein kinase-like (PK-like)"/>
    <property type="match status" value="1"/>
</dbReference>
<dbReference type="SMART" id="SM00220">
    <property type="entry name" value="S_TKc"/>
    <property type="match status" value="1"/>
</dbReference>
<dbReference type="GO" id="GO:0004674">
    <property type="term" value="F:protein serine/threonine kinase activity"/>
    <property type="evidence" value="ECO:0007669"/>
    <property type="project" value="UniProtKB-KW"/>
</dbReference>
<feature type="binding site" evidence="3">
    <location>
        <position position="49"/>
    </location>
    <ligand>
        <name>ATP</name>
        <dbReference type="ChEBI" id="CHEBI:30616"/>
    </ligand>
</feature>
<keyword evidence="4" id="KW-0723">Serine/threonine-protein kinase</keyword>
<keyword evidence="1 3" id="KW-0547">Nucleotide-binding</keyword>
<keyword evidence="2 3" id="KW-0067">ATP-binding</keyword>
<dbReference type="GO" id="GO:0005524">
    <property type="term" value="F:ATP binding"/>
    <property type="evidence" value="ECO:0007669"/>
    <property type="project" value="UniProtKB-UniRule"/>
</dbReference>
<evidence type="ECO:0000256" key="3">
    <source>
        <dbReference type="PROSITE-ProRule" id="PRU10141"/>
    </source>
</evidence>
<dbReference type="InterPro" id="IPR000719">
    <property type="entry name" value="Prot_kinase_dom"/>
</dbReference>
<dbReference type="PROSITE" id="PS00108">
    <property type="entry name" value="PROTEIN_KINASE_ST"/>
    <property type="match status" value="1"/>
</dbReference>
<evidence type="ECO:0000256" key="2">
    <source>
        <dbReference type="ARBA" id="ARBA00022840"/>
    </source>
</evidence>
<keyword evidence="8" id="KW-1185">Reference proteome</keyword>
<dbReference type="PANTHER" id="PTHR44167:SF24">
    <property type="entry name" value="SERINE_THREONINE-PROTEIN KINASE CHK2"/>
    <property type="match status" value="1"/>
</dbReference>
<feature type="region of interest" description="Disordered" evidence="5">
    <location>
        <begin position="349"/>
        <end position="373"/>
    </location>
</feature>
<reference evidence="7" key="2">
    <citation type="submission" date="2023-06" db="EMBL/GenBank/DDBJ databases">
        <authorList>
            <person name="Kobayashi Y."/>
            <person name="Kayamori A."/>
            <person name="Aoki K."/>
            <person name="Shiwa Y."/>
            <person name="Fujita N."/>
            <person name="Sugita T."/>
            <person name="Iwasaki W."/>
            <person name="Tanaka N."/>
            <person name="Takashima M."/>
        </authorList>
    </citation>
    <scope>NUCLEOTIDE SEQUENCE</scope>
    <source>
        <strain evidence="7">HIS016</strain>
    </source>
</reference>
<dbReference type="PROSITE" id="PS00107">
    <property type="entry name" value="PROTEIN_KINASE_ATP"/>
    <property type="match status" value="1"/>
</dbReference>
<evidence type="ECO:0000256" key="5">
    <source>
        <dbReference type="SAM" id="MobiDB-lite"/>
    </source>
</evidence>
<comment type="similarity">
    <text evidence="4">Belongs to the protein kinase superfamily.</text>
</comment>
<reference evidence="7" key="1">
    <citation type="journal article" date="2023" name="BMC Genomics">
        <title>Chromosome-level genome assemblies of Cutaneotrichosporon spp. (Trichosporonales, Basidiomycota) reveal imbalanced evolution between nucleotide sequences and chromosome synteny.</title>
        <authorList>
            <person name="Kobayashi Y."/>
            <person name="Kayamori A."/>
            <person name="Aoki K."/>
            <person name="Shiwa Y."/>
            <person name="Matsutani M."/>
            <person name="Fujita N."/>
            <person name="Sugita T."/>
            <person name="Iwasaki W."/>
            <person name="Tanaka N."/>
            <person name="Takashima M."/>
        </authorList>
    </citation>
    <scope>NUCLEOTIDE SEQUENCE</scope>
    <source>
        <strain evidence="7">HIS016</strain>
    </source>
</reference>
<dbReference type="Gene3D" id="1.10.510.10">
    <property type="entry name" value="Transferase(Phosphotransferase) domain 1"/>
    <property type="match status" value="1"/>
</dbReference>
<dbReference type="InterPro" id="IPR008271">
    <property type="entry name" value="Ser/Thr_kinase_AS"/>
</dbReference>
<dbReference type="GO" id="GO:0044773">
    <property type="term" value="P:mitotic DNA damage checkpoint signaling"/>
    <property type="evidence" value="ECO:0007669"/>
    <property type="project" value="TreeGrafter"/>
</dbReference>
<dbReference type="EMBL" id="BTCM01000004">
    <property type="protein sequence ID" value="GMK57572.1"/>
    <property type="molecule type" value="Genomic_DNA"/>
</dbReference>
<dbReference type="GO" id="GO:0005634">
    <property type="term" value="C:nucleus"/>
    <property type="evidence" value="ECO:0007669"/>
    <property type="project" value="TreeGrafter"/>
</dbReference>
<evidence type="ECO:0000313" key="8">
    <source>
        <dbReference type="Proteomes" id="UP001222932"/>
    </source>
</evidence>
<comment type="caution">
    <text evidence="7">The sequence shown here is derived from an EMBL/GenBank/DDBJ whole genome shotgun (WGS) entry which is preliminary data.</text>
</comment>
<gene>
    <name evidence="7" type="primary">SKS1</name>
    <name evidence="7" type="ORF">CspeluHIS016_0404060</name>
</gene>
<dbReference type="PROSITE" id="PS50011">
    <property type="entry name" value="PROTEIN_KINASE_DOM"/>
    <property type="match status" value="1"/>
</dbReference>
<evidence type="ECO:0000313" key="7">
    <source>
        <dbReference type="EMBL" id="GMK57572.1"/>
    </source>
</evidence>
<sequence length="409" mass="45939">MTASCSTHRPRSIDDGFIHLHSVIGNGAYGVVFSAVDYRYDPPVKRAVKQLRRHGIDERQRRFQQREIELHWAARNHPSIIHMDRLVKEQDGIYVVMDHGDEGDLFAMITEKHRYAGDDLLIKKVFLQILDGVEHLHMLGIAHRDVKPENIVCSNDGTVVRIVDFGLATRDHTSTEFGCGSTFYIAPECLGEWDNARCYTTQTADVWSLGVILVNLVCGRNPWRCASPTDESFTAFLADPTFLRRILPISHECLDILTQIFTPKPEDRISLDHLRVLVHNIASFTEDVQRPKVDARPVSCAAFPPVSPPTPVTPPHYVDNYLEVYEPESFIFDDNFFCHDQDLPPLHPDSISPLPQRSCSGSSEGPYPCTPRPDTNVGCAPRISTKGGSISGYISQYVPTAVPAAYLQY</sequence>
<dbReference type="InterPro" id="IPR011009">
    <property type="entry name" value="Kinase-like_dom_sf"/>
</dbReference>
<keyword evidence="4" id="KW-0418">Kinase</keyword>
<proteinExistence type="inferred from homology"/>
<dbReference type="InterPro" id="IPR017441">
    <property type="entry name" value="Protein_kinase_ATP_BS"/>
</dbReference>
<dbReference type="GO" id="GO:0005737">
    <property type="term" value="C:cytoplasm"/>
    <property type="evidence" value="ECO:0007669"/>
    <property type="project" value="TreeGrafter"/>
</dbReference>
<keyword evidence="4" id="KW-0808">Transferase</keyword>
<feature type="domain" description="Protein kinase" evidence="6">
    <location>
        <begin position="18"/>
        <end position="282"/>
    </location>
</feature>
<dbReference type="Pfam" id="PF00069">
    <property type="entry name" value="Pkinase"/>
    <property type="match status" value="1"/>
</dbReference>
<protein>
    <recommendedName>
        <fullName evidence="6">Protein kinase domain-containing protein</fullName>
    </recommendedName>
</protein>
<dbReference type="PANTHER" id="PTHR44167">
    <property type="entry name" value="OVARIAN-SPECIFIC SERINE/THREONINE-PROTEIN KINASE LOK-RELATED"/>
    <property type="match status" value="1"/>
</dbReference>
<accession>A0AAD3TVC0</accession>
<evidence type="ECO:0000256" key="4">
    <source>
        <dbReference type="RuleBase" id="RU000304"/>
    </source>
</evidence>
<evidence type="ECO:0000259" key="6">
    <source>
        <dbReference type="PROSITE" id="PS50011"/>
    </source>
</evidence>
<name>A0AAD3TVC0_9TREE</name>